<dbReference type="Proteomes" id="UP000521032">
    <property type="component" value="Unassembled WGS sequence"/>
</dbReference>
<keyword evidence="1" id="KW-1133">Transmembrane helix</keyword>
<sequence>MIWNHTKSIYISVFFFVNIVFLIILLNQQNEEPESILTSTRSLRSTNIDVSQVPEFKGDTLNIMNAEMYRFKNDEADGDITNVTIEVVKDVSDLPFEIGYLKQYMEVDVYRGTEYEYDTITSKEDMINFNQLINGKPVFNHHSARIRFLEEDGNKMMQQSYLTDIRESRFSSPQKVREPLQIIEELYKDNAITADAKILDARLGYYIIAIEEESRQVVMRPKWRFVIEDGNLTRTIFIDAISQTEKLIEKE</sequence>
<keyword evidence="4" id="KW-1185">Reference proteome</keyword>
<comment type="caution">
    <text evidence="3">The sequence shown here is derived from an EMBL/GenBank/DDBJ whole genome shotgun (WGS) entry which is preliminary data.</text>
</comment>
<gene>
    <name evidence="3" type="ORF">JEOSCH030_00686</name>
</gene>
<feature type="domain" description="Regulatory protein YycH-like" evidence="2">
    <location>
        <begin position="27"/>
        <end position="241"/>
    </location>
</feature>
<evidence type="ECO:0000259" key="2">
    <source>
        <dbReference type="Pfam" id="PF09648"/>
    </source>
</evidence>
<feature type="transmembrane region" description="Helical" evidence="1">
    <location>
        <begin position="9"/>
        <end position="26"/>
    </location>
</feature>
<keyword evidence="1" id="KW-0812">Transmembrane</keyword>
<keyword evidence="1" id="KW-0472">Membrane</keyword>
<dbReference type="Gene3D" id="2.40.128.690">
    <property type="entry name" value="YycH protein, domain 3-like"/>
    <property type="match status" value="1"/>
</dbReference>
<evidence type="ECO:0000313" key="4">
    <source>
        <dbReference type="Proteomes" id="UP000521032"/>
    </source>
</evidence>
<dbReference type="RefSeq" id="WP_186086157.1">
    <property type="nucleotide sequence ID" value="NZ_BMDB01000002.1"/>
</dbReference>
<dbReference type="GO" id="GO:0016020">
    <property type="term" value="C:membrane"/>
    <property type="evidence" value="ECO:0007669"/>
    <property type="project" value="InterPro"/>
</dbReference>
<name>A0A6V7RA02_9BACL</name>
<evidence type="ECO:0000256" key="1">
    <source>
        <dbReference type="SAM" id="Phobius"/>
    </source>
</evidence>
<accession>A0A6V7RA02</accession>
<dbReference type="Pfam" id="PF09648">
    <property type="entry name" value="YycI"/>
    <property type="match status" value="1"/>
</dbReference>
<protein>
    <submittedName>
        <fullName evidence="3">YycH protein</fullName>
    </submittedName>
</protein>
<reference evidence="3 4" key="1">
    <citation type="submission" date="2020-07" db="EMBL/GenBank/DDBJ databases">
        <authorList>
            <person name="Criscuolo A."/>
        </authorList>
    </citation>
    <scope>NUCLEOTIDE SEQUENCE [LARGE SCALE GENOMIC DNA]</scope>
    <source>
        <strain evidence="4">CIP 111030</strain>
    </source>
</reference>
<dbReference type="AlphaFoldDB" id="A0A6V7RA02"/>
<dbReference type="InterPro" id="IPR018604">
    <property type="entry name" value="YycI-like"/>
</dbReference>
<organism evidence="3 4">
    <name type="scientific">Phocicoccus schoeneichii</name>
    <dbReference type="NCBI Taxonomy" id="1812261"/>
    <lineage>
        <taxon>Bacteria</taxon>
        <taxon>Bacillati</taxon>
        <taxon>Bacillota</taxon>
        <taxon>Bacilli</taxon>
        <taxon>Bacillales</taxon>
        <taxon>Salinicoccaceae</taxon>
        <taxon>Phocicoccus</taxon>
    </lineage>
</organism>
<evidence type="ECO:0000313" key="3">
    <source>
        <dbReference type="EMBL" id="CAD2074350.1"/>
    </source>
</evidence>
<dbReference type="EMBL" id="CAJEWE010000007">
    <property type="protein sequence ID" value="CAD2074350.1"/>
    <property type="molecule type" value="Genomic_DNA"/>
</dbReference>
<proteinExistence type="predicted"/>